<name>A0A4R6FF65_9SPHN</name>
<dbReference type="Proteomes" id="UP000295493">
    <property type="component" value="Unassembled WGS sequence"/>
</dbReference>
<evidence type="ECO:0000313" key="2">
    <source>
        <dbReference type="Proteomes" id="UP000295493"/>
    </source>
</evidence>
<accession>A0A4R6FF65</accession>
<comment type="caution">
    <text evidence="1">The sequence shown here is derived from an EMBL/GenBank/DDBJ whole genome shotgun (WGS) entry which is preliminary data.</text>
</comment>
<dbReference type="AlphaFoldDB" id="A0A4R6FF65"/>
<dbReference type="Gene3D" id="1.20.1290.10">
    <property type="entry name" value="AhpD-like"/>
    <property type="match status" value="1"/>
</dbReference>
<dbReference type="RefSeq" id="WP_133496439.1">
    <property type="nucleotide sequence ID" value="NZ_BMLU01000011.1"/>
</dbReference>
<dbReference type="OrthoDB" id="9129225at2"/>
<protein>
    <recommendedName>
        <fullName evidence="3">Alkylhydroperoxidase family enzyme</fullName>
    </recommendedName>
</protein>
<keyword evidence="2" id="KW-1185">Reference proteome</keyword>
<sequence length="194" mass="21178">MHVEPRLPLLTPDQLTDKQKPLYEDMKQGIASDFNAFMTMDDNGALLGPWNPWLHDPEIGGAIWNLTKVMTAQAKLDDHVRQVVILVVGAHFDAAYELYAHVAVAEKDGMSDARLASLCSGIKPADLSEDESIGYDVAYALVNGGTLPRPAWDLAVKHFGLHGATELVYLVGLYCMVSTTLNGFAVQVPEPDET</sequence>
<dbReference type="EMBL" id="SNWD01000011">
    <property type="protein sequence ID" value="TDN79929.1"/>
    <property type="molecule type" value="Genomic_DNA"/>
</dbReference>
<gene>
    <name evidence="1" type="ORF">EV664_11186</name>
</gene>
<evidence type="ECO:0008006" key="3">
    <source>
        <dbReference type="Google" id="ProtNLM"/>
    </source>
</evidence>
<organism evidence="1 2">
    <name type="scientific">Stakelama pacifica</name>
    <dbReference type="NCBI Taxonomy" id="517720"/>
    <lineage>
        <taxon>Bacteria</taxon>
        <taxon>Pseudomonadati</taxon>
        <taxon>Pseudomonadota</taxon>
        <taxon>Alphaproteobacteria</taxon>
        <taxon>Sphingomonadales</taxon>
        <taxon>Sphingomonadaceae</taxon>
        <taxon>Stakelama</taxon>
    </lineage>
</organism>
<reference evidence="1 2" key="1">
    <citation type="submission" date="2019-03" db="EMBL/GenBank/DDBJ databases">
        <title>Genomic Encyclopedia of Type Strains, Phase IV (KMG-IV): sequencing the most valuable type-strain genomes for metagenomic binning, comparative biology and taxonomic classification.</title>
        <authorList>
            <person name="Goeker M."/>
        </authorList>
    </citation>
    <scope>NUCLEOTIDE SEQUENCE [LARGE SCALE GENOMIC DNA]</scope>
    <source>
        <strain evidence="1 2">DSM 25059</strain>
    </source>
</reference>
<dbReference type="InterPro" id="IPR029032">
    <property type="entry name" value="AhpD-like"/>
</dbReference>
<dbReference type="PANTHER" id="PTHR34846">
    <property type="entry name" value="4-CARBOXYMUCONOLACTONE DECARBOXYLASE FAMILY PROTEIN (AFU_ORTHOLOGUE AFUA_6G11590)"/>
    <property type="match status" value="1"/>
</dbReference>
<dbReference type="SUPFAM" id="SSF69118">
    <property type="entry name" value="AhpD-like"/>
    <property type="match status" value="1"/>
</dbReference>
<dbReference type="PANTHER" id="PTHR34846:SF11">
    <property type="entry name" value="4-CARBOXYMUCONOLACTONE DECARBOXYLASE FAMILY PROTEIN (AFU_ORTHOLOGUE AFUA_6G11590)"/>
    <property type="match status" value="1"/>
</dbReference>
<evidence type="ECO:0000313" key="1">
    <source>
        <dbReference type="EMBL" id="TDN79929.1"/>
    </source>
</evidence>
<proteinExistence type="predicted"/>